<accession>A0A061SKM3</accession>
<dbReference type="AlphaFoldDB" id="A0A061SKM3"/>
<comment type="caution">
    <text evidence="1">The sequence shown here is derived from an EMBL/GenBank/DDBJ whole genome shotgun (WGS) entry which is preliminary data.</text>
</comment>
<evidence type="ECO:0000313" key="1">
    <source>
        <dbReference type="EMBL" id="KAJ01422.1"/>
    </source>
</evidence>
<organism evidence="1 2">
    <name type="scientific">Sulfitobacter mediterraneus</name>
    <dbReference type="NCBI Taxonomy" id="83219"/>
    <lineage>
        <taxon>Bacteria</taxon>
        <taxon>Pseudomonadati</taxon>
        <taxon>Pseudomonadota</taxon>
        <taxon>Alphaproteobacteria</taxon>
        <taxon>Rhodobacterales</taxon>
        <taxon>Roseobacteraceae</taxon>
        <taxon>Sulfitobacter</taxon>
    </lineage>
</organism>
<dbReference type="EMBL" id="JEMU01000038">
    <property type="protein sequence ID" value="KAJ01422.1"/>
    <property type="molecule type" value="Genomic_DNA"/>
</dbReference>
<reference evidence="1 2" key="1">
    <citation type="journal article" date="2014" name="Genome Announc.">
        <title>Draft Genome Sequences of Two Isolates of the Roseobacter Group, Sulfitobacter sp. Strains 3SOLIMAR09 and 1FIGIMAR09, from Harbors of Mallorca Island (Mediterranean Sea).</title>
        <authorList>
            <person name="Mas-Llado M."/>
            <person name="Pina-Villalonga J.M."/>
            <person name="Brunet-Galmes I."/>
            <person name="Nogales B."/>
            <person name="Bosch R."/>
        </authorList>
    </citation>
    <scope>NUCLEOTIDE SEQUENCE [LARGE SCALE GENOMIC DNA]</scope>
    <source>
        <strain evidence="1 2">1FIGIMAR09</strain>
    </source>
</reference>
<evidence type="ECO:0000313" key="2">
    <source>
        <dbReference type="Proteomes" id="UP000027337"/>
    </source>
</evidence>
<protein>
    <submittedName>
        <fullName evidence="1">Uncharacterized protein</fullName>
    </submittedName>
</protein>
<keyword evidence="2" id="KW-1185">Reference proteome</keyword>
<sequence>MEDDFETFMLALKAEEDQVRQELTSDRMGFFPVYAMREYDFFFNRFKEQSGSNSSEDLDEMYYLLRLGFPRGLALALSLRDQYDVPTLMPVHKESLAAKARETIVRLGMIEHGRRLAVASKIGELQLRRTSRRSYEFILPSTWVDYDQYEEAVERHFAEQGRKRYFDEYNRSKATQGLEEELHQLAHENVFVFKDYFIGYNAHPTLDDHFFGLAYCFVSLSPGFDSFRFDLKFGDVSYIKYMLAVVYLYSLALKHEWFCRALLGKHPEIDPRNILTISAEKEGFIANFAEALNAYGPSFDGFTFTTSAELETIYKVLSARRDNIDVLKPNGAPIPMLLEFSNTSVLRCLAGAQQSPIQVLLNGLRHHYPDDYNTNQQTREASFQRAIERILRGGFDRLTFKQNVVLKDQGRDLTDIDLVVAEESSNTVLLFQIKAQDSYGSELNARLNRSKRFAEGSRRWVDVTKEWVSRTDIHELRSRFGMRRSPEALNVRLVVLSKFFAHFGFEEETPKDVTYCTWSQFFNAVTKTETRHGQVRTLETLFLSIVRDEIRRNVDRTTWPERNLILENVEFATVNE</sequence>
<dbReference type="eggNOG" id="ENOG502Z9HH">
    <property type="taxonomic scope" value="Bacteria"/>
</dbReference>
<name>A0A061SKM3_9RHOB</name>
<proteinExistence type="predicted"/>
<dbReference type="Proteomes" id="UP000027337">
    <property type="component" value="Unassembled WGS sequence"/>
</dbReference>
<dbReference type="RefSeq" id="WP_037911795.1">
    <property type="nucleotide sequence ID" value="NZ_JEMU01000038.1"/>
</dbReference>
<gene>
    <name evidence="1" type="ORF">PM02_19515</name>
</gene>